<proteinExistence type="inferred from homology"/>
<dbReference type="PRINTS" id="PR00727">
    <property type="entry name" value="LEADERPTASE"/>
</dbReference>
<feature type="domain" description="Peptidase S26" evidence="7">
    <location>
        <begin position="11"/>
        <end position="187"/>
    </location>
</feature>
<comment type="similarity">
    <text evidence="2 6">Belongs to the peptidase S26 family.</text>
</comment>
<dbReference type="InterPro" id="IPR019533">
    <property type="entry name" value="Peptidase_S26"/>
</dbReference>
<dbReference type="Gene3D" id="2.10.109.10">
    <property type="entry name" value="Umud Fragment, subunit A"/>
    <property type="match status" value="1"/>
</dbReference>
<dbReference type="Pfam" id="PF10502">
    <property type="entry name" value="Peptidase_S26"/>
    <property type="match status" value="1"/>
</dbReference>
<dbReference type="InterPro" id="IPR000223">
    <property type="entry name" value="Pept_S26A_signal_pept_1"/>
</dbReference>
<evidence type="ECO:0000256" key="6">
    <source>
        <dbReference type="RuleBase" id="RU362042"/>
    </source>
</evidence>
<dbReference type="EC" id="3.4.21.89" evidence="3 6"/>
<evidence type="ECO:0000256" key="1">
    <source>
        <dbReference type="ARBA" id="ARBA00000677"/>
    </source>
</evidence>
<evidence type="ECO:0000256" key="5">
    <source>
        <dbReference type="ARBA" id="ARBA00022801"/>
    </source>
</evidence>
<keyword evidence="9" id="KW-1185">Reference proteome</keyword>
<dbReference type="CDD" id="cd06530">
    <property type="entry name" value="S26_SPase_I"/>
    <property type="match status" value="1"/>
</dbReference>
<organism evidence="8 9">
    <name type="scientific">Desulfobotulus pelophilus</name>
    <dbReference type="NCBI Taxonomy" id="2823377"/>
    <lineage>
        <taxon>Bacteria</taxon>
        <taxon>Pseudomonadati</taxon>
        <taxon>Thermodesulfobacteriota</taxon>
        <taxon>Desulfobacteria</taxon>
        <taxon>Desulfobacterales</taxon>
        <taxon>Desulfobacteraceae</taxon>
        <taxon>Desulfobotulus</taxon>
    </lineage>
</organism>
<dbReference type="PANTHER" id="PTHR43390:SF1">
    <property type="entry name" value="CHLOROPLAST PROCESSING PEPTIDASE"/>
    <property type="match status" value="1"/>
</dbReference>
<evidence type="ECO:0000259" key="7">
    <source>
        <dbReference type="Pfam" id="PF10502"/>
    </source>
</evidence>
<dbReference type="InterPro" id="IPR036286">
    <property type="entry name" value="LexA/Signal_pep-like_sf"/>
</dbReference>
<keyword evidence="6" id="KW-0645">Protease</keyword>
<dbReference type="GO" id="GO:0009003">
    <property type="term" value="F:signal peptidase activity"/>
    <property type="evidence" value="ECO:0007669"/>
    <property type="project" value="UniProtKB-EC"/>
</dbReference>
<gene>
    <name evidence="8" type="primary">lepB</name>
    <name evidence="8" type="ORF">OOT00_02415</name>
</gene>
<dbReference type="PANTHER" id="PTHR43390">
    <property type="entry name" value="SIGNAL PEPTIDASE I"/>
    <property type="match status" value="1"/>
</dbReference>
<name>A0ABT3N5V1_9BACT</name>
<comment type="catalytic activity">
    <reaction evidence="1 6">
        <text>Cleavage of hydrophobic, N-terminal signal or leader sequences from secreted and periplasmic proteins.</text>
        <dbReference type="EC" id="3.4.21.89"/>
    </reaction>
</comment>
<evidence type="ECO:0000313" key="8">
    <source>
        <dbReference type="EMBL" id="MCW7752832.1"/>
    </source>
</evidence>
<sequence length="206" mass="23437">MHSAPKPSVLRENVEAIIIAIVLALLIRTFGVQAFKIPSGSMLETLQIGDHILVNKLSYGLNVPFFTGPVLGEKLPGHGDIIVFAYPEDPRKDFIKRVVGVEGDLIEIRDKQLYRNNSPVPHETYAVFEDSMIYRREMSPRDNMGPVRVPEGKLFTMGDNRDGSSDSRFWGYVDVRAVKGRAFIIYWSWDGDRMRPRWGRMGRLIS</sequence>
<evidence type="ECO:0000313" key="9">
    <source>
        <dbReference type="Proteomes" id="UP001209681"/>
    </source>
</evidence>
<evidence type="ECO:0000256" key="3">
    <source>
        <dbReference type="ARBA" id="ARBA00013208"/>
    </source>
</evidence>
<dbReference type="Proteomes" id="UP001209681">
    <property type="component" value="Unassembled WGS sequence"/>
</dbReference>
<dbReference type="PROSITE" id="PS00761">
    <property type="entry name" value="SPASE_I_3"/>
    <property type="match status" value="1"/>
</dbReference>
<dbReference type="NCBIfam" id="TIGR02227">
    <property type="entry name" value="sigpep_I_bact"/>
    <property type="match status" value="1"/>
</dbReference>
<comment type="caution">
    <text evidence="8">The sequence shown here is derived from an EMBL/GenBank/DDBJ whole genome shotgun (WGS) entry which is preliminary data.</text>
</comment>
<dbReference type="InterPro" id="IPR019758">
    <property type="entry name" value="Pept_S26A_signal_pept_1_CS"/>
</dbReference>
<reference evidence="8 9" key="1">
    <citation type="submission" date="2022-11" db="EMBL/GenBank/DDBJ databases">
        <title>Desulfobotulus tamanensis H1 sp. nov. - anaerobic, alkaliphilic, sulphate reducing bacterium isolated from terrestrial mud volcano.</title>
        <authorList>
            <person name="Frolova A."/>
            <person name="Merkel A.Y."/>
            <person name="Slobodkin A.I."/>
        </authorList>
    </citation>
    <scope>NUCLEOTIDE SEQUENCE [LARGE SCALE GENOMIC DNA]</scope>
    <source>
        <strain evidence="8 9">H1</strain>
    </source>
</reference>
<evidence type="ECO:0000256" key="4">
    <source>
        <dbReference type="ARBA" id="ARBA00019232"/>
    </source>
</evidence>
<accession>A0ABT3N5V1</accession>
<comment type="subcellular location">
    <subcellularLocation>
        <location evidence="6">Membrane</location>
        <topology evidence="6">Single-pass type II membrane protein</topology>
    </subcellularLocation>
</comment>
<keyword evidence="5 6" id="KW-0378">Hydrolase</keyword>
<dbReference type="SUPFAM" id="SSF51306">
    <property type="entry name" value="LexA/Signal peptidase"/>
    <property type="match status" value="1"/>
</dbReference>
<dbReference type="EMBL" id="JAPFPW010000002">
    <property type="protein sequence ID" value="MCW7752832.1"/>
    <property type="molecule type" value="Genomic_DNA"/>
</dbReference>
<protein>
    <recommendedName>
        <fullName evidence="4 6">Signal peptidase I</fullName>
        <ecNumber evidence="3 6">3.4.21.89</ecNumber>
    </recommendedName>
</protein>
<evidence type="ECO:0000256" key="2">
    <source>
        <dbReference type="ARBA" id="ARBA00009370"/>
    </source>
</evidence>